<reference evidence="16 17" key="1">
    <citation type="submission" date="2016-12" db="EMBL/GenBank/DDBJ databases">
        <title>Diversity of luminous bacteria.</title>
        <authorList>
            <person name="Yoshizawa S."/>
            <person name="Kogure K."/>
        </authorList>
    </citation>
    <scope>NUCLEOTIDE SEQUENCE [LARGE SCALE GENOMIC DNA]</scope>
    <source>
        <strain evidence="16 17">SA4-48</strain>
    </source>
</reference>
<dbReference type="GO" id="GO:0042277">
    <property type="term" value="F:peptide binding"/>
    <property type="evidence" value="ECO:0007669"/>
    <property type="project" value="TreeGrafter"/>
</dbReference>
<dbReference type="InterPro" id="IPR014782">
    <property type="entry name" value="Peptidase_M1_dom"/>
</dbReference>
<evidence type="ECO:0000256" key="4">
    <source>
        <dbReference type="ARBA" id="ARBA00012564"/>
    </source>
</evidence>
<dbReference type="GO" id="GO:0008270">
    <property type="term" value="F:zinc ion binding"/>
    <property type="evidence" value="ECO:0007669"/>
    <property type="project" value="InterPro"/>
</dbReference>
<evidence type="ECO:0000256" key="2">
    <source>
        <dbReference type="ARBA" id="ARBA00001947"/>
    </source>
</evidence>
<comment type="similarity">
    <text evidence="3">Belongs to the peptidase M1 family.</text>
</comment>
<dbReference type="AlphaFoldDB" id="A0A2S7UWI3"/>
<keyword evidence="6 16" id="KW-0031">Aminopeptidase</keyword>
<proteinExistence type="inferred from homology"/>
<dbReference type="SUPFAM" id="SSF63737">
    <property type="entry name" value="Leukotriene A4 hydrolase N-terminal domain"/>
    <property type="match status" value="1"/>
</dbReference>
<evidence type="ECO:0000313" key="16">
    <source>
        <dbReference type="EMBL" id="PQJ54354.1"/>
    </source>
</evidence>
<dbReference type="Pfam" id="PF11838">
    <property type="entry name" value="ERAP1_C"/>
    <property type="match status" value="1"/>
</dbReference>
<dbReference type="GO" id="GO:0016020">
    <property type="term" value="C:membrane"/>
    <property type="evidence" value="ECO:0007669"/>
    <property type="project" value="TreeGrafter"/>
</dbReference>
<feature type="domain" description="Aminopeptidase N-like N-terminal" evidence="15">
    <location>
        <begin position="68"/>
        <end position="236"/>
    </location>
</feature>
<dbReference type="GO" id="GO:0006508">
    <property type="term" value="P:proteolysis"/>
    <property type="evidence" value="ECO:0007669"/>
    <property type="project" value="UniProtKB-KW"/>
</dbReference>
<keyword evidence="7" id="KW-0645">Protease</keyword>
<keyword evidence="17" id="KW-1185">Reference proteome</keyword>
<evidence type="ECO:0000256" key="1">
    <source>
        <dbReference type="ARBA" id="ARBA00000098"/>
    </source>
</evidence>
<sequence>MKFSPIKLALITAITVSSVALSGCMTTTNETSTKASMEQTAPVIRDFNEALSADYAAMRKQQISDVGYSLYFNIGHTETSYNGKSVIDFTMAEGNKSPITIDFESGNVESVKVNGKTVSFDYEKWFISIAPTAFTSGKNTIEVIYNRPYSNDGSGLHRFKDPANGDVYLYSDFEPYSANKMFPHFDQPNLKSTYKVEVDAPSHWQIISTTRETSIVEKEGVKHWDFPVSAKISSYVFALHAGKYAVWEDTFHGKDGDIPLRLFARQSLAKYVKIDDWFTPTKQSFKFFNNYFDISYPFGKYDQVMAPDFNSGAMENVAAVTFNESFISRGEKTTSQRLSLADTIAHEMAHMWFGDLVTMDWWNGLWLNESFASYMAVLALEKGSDFDNVWDDFYTGFKQWAYRTDKSVNTHAIELPVATTSDAMTNFDGITYGKGASVLKQVPKYLGEENFRKGVSNYLKKYSYQNTTLNDFITSLAQASDTDLTQWTQDWLYKAGVNTIEVSYQCNAGVISEFAIKQSAPEEYPTLRQQRVNVGLFNYSNDAMSLTNEVAVTYKGASTDVSEVVGKACPELVYPNLDDWGYVQVNLDKNSLESLNKHINDFKNPSLRLMLWQSLFDSVSDAKLSPETFVDFALKNLDGEKDLSVIRSISGQLSGALGYLTTATRLGIKDFNDKRNQVNDFYFKQLENAEAGSDLQKLWYGRFVSTTRTPAQLAKLVAILDGKLAFEGLQIDQDKRWRIVRTLNHHEVGNYKERLAEEIKRDNSDIGAKNAILAEVLRPDPAVKAKWFDIIINNPDNLKLATLRYAMFGMFPGDQKALEAPYKDRILAHIESLNTQGNLKLLGAFAGSMLPTSCTNESYQELGELVEKYKDMKPQVLKGVKRSHQEVGRCVKVLNLLK</sequence>
<dbReference type="NCBIfam" id="TIGR02412">
    <property type="entry name" value="pepN_strep_liv"/>
    <property type="match status" value="1"/>
</dbReference>
<evidence type="ECO:0000259" key="13">
    <source>
        <dbReference type="Pfam" id="PF01433"/>
    </source>
</evidence>
<evidence type="ECO:0000256" key="10">
    <source>
        <dbReference type="ARBA" id="ARBA00022833"/>
    </source>
</evidence>
<evidence type="ECO:0000256" key="6">
    <source>
        <dbReference type="ARBA" id="ARBA00022438"/>
    </source>
</evidence>
<feature type="domain" description="ERAP1-like C-terminal" evidence="14">
    <location>
        <begin position="572"/>
        <end position="871"/>
    </location>
</feature>
<dbReference type="FunFam" id="1.10.390.10:FF:000006">
    <property type="entry name" value="Puromycin-sensitive aminopeptidase"/>
    <property type="match status" value="1"/>
</dbReference>
<dbReference type="RefSeq" id="WP_105052869.1">
    <property type="nucleotide sequence ID" value="NZ_BMYG01000001.1"/>
</dbReference>
<gene>
    <name evidence="16" type="ORF">BTO11_12265</name>
</gene>
<dbReference type="PANTHER" id="PTHR11533:SF174">
    <property type="entry name" value="PUROMYCIN-SENSITIVE AMINOPEPTIDASE-RELATED"/>
    <property type="match status" value="1"/>
</dbReference>
<dbReference type="InterPro" id="IPR045357">
    <property type="entry name" value="Aminopeptidase_N-like_N"/>
</dbReference>
<evidence type="ECO:0000256" key="11">
    <source>
        <dbReference type="ARBA" id="ARBA00023049"/>
    </source>
</evidence>
<dbReference type="EMBL" id="MSCH01000003">
    <property type="protein sequence ID" value="PQJ54354.1"/>
    <property type="molecule type" value="Genomic_DNA"/>
</dbReference>
<evidence type="ECO:0000256" key="9">
    <source>
        <dbReference type="ARBA" id="ARBA00022801"/>
    </source>
</evidence>
<name>A0A2S7UWI3_9GAMM</name>
<dbReference type="PRINTS" id="PR00756">
    <property type="entry name" value="ALADIPTASE"/>
</dbReference>
<keyword evidence="9" id="KW-0378">Hydrolase</keyword>
<accession>A0A2S7UWI3</accession>
<dbReference type="Pfam" id="PF17900">
    <property type="entry name" value="Peptidase_M1_N"/>
    <property type="match status" value="1"/>
</dbReference>
<dbReference type="InterPro" id="IPR001930">
    <property type="entry name" value="Peptidase_M1"/>
</dbReference>
<keyword evidence="12" id="KW-0732">Signal</keyword>
<dbReference type="GO" id="GO:0016285">
    <property type="term" value="F:alanyl aminopeptidase activity"/>
    <property type="evidence" value="ECO:0007669"/>
    <property type="project" value="UniProtKB-EC"/>
</dbReference>
<comment type="catalytic activity">
    <reaction evidence="1">
        <text>Release of an N-terminal amino acid, Xaa-|-Yaa- from a peptide, amide or arylamide. Xaa is preferably Ala, but may be most amino acids including Pro (slow action). When a terminal hydrophobic residue is followed by a prolyl residue, the two may be released as an intact Xaa-Pro dipeptide.</text>
        <dbReference type="EC" id="3.4.11.2"/>
    </reaction>
</comment>
<keyword evidence="8" id="KW-0479">Metal-binding</keyword>
<dbReference type="PANTHER" id="PTHR11533">
    <property type="entry name" value="PROTEASE M1 ZINC METALLOPROTEASE"/>
    <property type="match status" value="1"/>
</dbReference>
<dbReference type="GO" id="GO:0043171">
    <property type="term" value="P:peptide catabolic process"/>
    <property type="evidence" value="ECO:0007669"/>
    <property type="project" value="TreeGrafter"/>
</dbReference>
<evidence type="ECO:0000256" key="12">
    <source>
        <dbReference type="SAM" id="SignalP"/>
    </source>
</evidence>
<evidence type="ECO:0000256" key="3">
    <source>
        <dbReference type="ARBA" id="ARBA00010136"/>
    </source>
</evidence>
<dbReference type="OrthoDB" id="100605at2"/>
<dbReference type="Gene3D" id="2.60.40.1730">
    <property type="entry name" value="tricorn interacting facor f3 domain"/>
    <property type="match status" value="1"/>
</dbReference>
<feature type="chain" id="PRO_5015586799" description="Aminopeptidase N" evidence="12">
    <location>
        <begin position="23"/>
        <end position="898"/>
    </location>
</feature>
<dbReference type="Pfam" id="PF01433">
    <property type="entry name" value="Peptidase_M1"/>
    <property type="match status" value="1"/>
</dbReference>
<feature type="domain" description="Peptidase M1 membrane alanine aminopeptidase" evidence="13">
    <location>
        <begin position="281"/>
        <end position="491"/>
    </location>
</feature>
<dbReference type="GO" id="GO:0005737">
    <property type="term" value="C:cytoplasm"/>
    <property type="evidence" value="ECO:0007669"/>
    <property type="project" value="TreeGrafter"/>
</dbReference>
<dbReference type="GO" id="GO:0070006">
    <property type="term" value="F:metalloaminopeptidase activity"/>
    <property type="evidence" value="ECO:0007669"/>
    <property type="project" value="TreeGrafter"/>
</dbReference>
<keyword evidence="10" id="KW-0862">Zinc</keyword>
<evidence type="ECO:0000256" key="5">
    <source>
        <dbReference type="ARBA" id="ARBA00015611"/>
    </source>
</evidence>
<dbReference type="Gene3D" id="1.10.390.10">
    <property type="entry name" value="Neutral Protease Domain 2"/>
    <property type="match status" value="1"/>
</dbReference>
<dbReference type="InterPro" id="IPR012778">
    <property type="entry name" value="Pept_M1_aminopeptidase"/>
</dbReference>
<comment type="caution">
    <text evidence="16">The sequence shown here is derived from an EMBL/GenBank/DDBJ whole genome shotgun (WGS) entry which is preliminary data.</text>
</comment>
<comment type="cofactor">
    <cofactor evidence="2">
        <name>Zn(2+)</name>
        <dbReference type="ChEBI" id="CHEBI:29105"/>
    </cofactor>
</comment>
<feature type="signal peptide" evidence="12">
    <location>
        <begin position="1"/>
        <end position="22"/>
    </location>
</feature>
<dbReference type="InterPro" id="IPR042097">
    <property type="entry name" value="Aminopeptidase_N-like_N_sf"/>
</dbReference>
<dbReference type="Proteomes" id="UP000239007">
    <property type="component" value="Unassembled WGS sequence"/>
</dbReference>
<evidence type="ECO:0000313" key="17">
    <source>
        <dbReference type="Proteomes" id="UP000239007"/>
    </source>
</evidence>
<protein>
    <recommendedName>
        <fullName evidence="5">Aminopeptidase N</fullName>
        <ecNumber evidence="4">3.4.11.2</ecNumber>
    </recommendedName>
</protein>
<organism evidence="16 17">
    <name type="scientific">Psychrosphaera saromensis</name>
    <dbReference type="NCBI Taxonomy" id="716813"/>
    <lineage>
        <taxon>Bacteria</taxon>
        <taxon>Pseudomonadati</taxon>
        <taxon>Pseudomonadota</taxon>
        <taxon>Gammaproteobacteria</taxon>
        <taxon>Alteromonadales</taxon>
        <taxon>Pseudoalteromonadaceae</taxon>
        <taxon>Psychrosphaera</taxon>
    </lineage>
</organism>
<dbReference type="EC" id="3.4.11.2" evidence="4"/>
<evidence type="ECO:0000259" key="14">
    <source>
        <dbReference type="Pfam" id="PF11838"/>
    </source>
</evidence>
<evidence type="ECO:0000256" key="7">
    <source>
        <dbReference type="ARBA" id="ARBA00022670"/>
    </source>
</evidence>
<evidence type="ECO:0000256" key="8">
    <source>
        <dbReference type="ARBA" id="ARBA00022723"/>
    </source>
</evidence>
<dbReference type="InterPro" id="IPR024571">
    <property type="entry name" value="ERAP1-like_C_dom"/>
</dbReference>
<dbReference type="InterPro" id="IPR050344">
    <property type="entry name" value="Peptidase_M1_aminopeptidases"/>
</dbReference>
<evidence type="ECO:0000259" key="15">
    <source>
        <dbReference type="Pfam" id="PF17900"/>
    </source>
</evidence>
<dbReference type="CDD" id="cd09602">
    <property type="entry name" value="M1_APN"/>
    <property type="match status" value="1"/>
</dbReference>
<dbReference type="InterPro" id="IPR027268">
    <property type="entry name" value="Peptidase_M4/M1_CTD_sf"/>
</dbReference>
<keyword evidence="11" id="KW-0482">Metalloprotease</keyword>
<dbReference type="PROSITE" id="PS51257">
    <property type="entry name" value="PROKAR_LIPOPROTEIN"/>
    <property type="match status" value="1"/>
</dbReference>
<dbReference type="GO" id="GO:0005615">
    <property type="term" value="C:extracellular space"/>
    <property type="evidence" value="ECO:0007669"/>
    <property type="project" value="TreeGrafter"/>
</dbReference>
<dbReference type="SUPFAM" id="SSF55486">
    <property type="entry name" value="Metalloproteases ('zincins'), catalytic domain"/>
    <property type="match status" value="1"/>
</dbReference>